<feature type="domain" description="Outer membrane protein beta-barrel" evidence="5">
    <location>
        <begin position="383"/>
        <end position="786"/>
    </location>
</feature>
<dbReference type="SUPFAM" id="SSF49464">
    <property type="entry name" value="Carboxypeptidase regulatory domain-like"/>
    <property type="match status" value="1"/>
</dbReference>
<evidence type="ECO:0000256" key="4">
    <source>
        <dbReference type="SAM" id="SignalP"/>
    </source>
</evidence>
<evidence type="ECO:0000313" key="7">
    <source>
        <dbReference type="Proteomes" id="UP001597094"/>
    </source>
</evidence>
<evidence type="ECO:0000256" key="1">
    <source>
        <dbReference type="ARBA" id="ARBA00004442"/>
    </source>
</evidence>
<feature type="chain" id="PRO_5046715075" evidence="4">
    <location>
        <begin position="22"/>
        <end position="812"/>
    </location>
</feature>
<accession>A0ABW3SM66</accession>
<sequence length="812" mass="91217">MKKMYLLLMLFFLCCSSMSFAQQEGTLSGTVAEENGQAVGFANVAVLEATTEKIVTGAIADMDGRFQIKTPAKGKYKLKLTNLGYQEIQTSVFEVSSTAFNKDFGKLQMKADVKTLKEVQVQAMRPTITTTPDKMVVSVDGTAMAAGNTAYEVLAKSPGIWIDQEGNIQLNGKAGVQVMLNGKRSYLSGKELQNLLQSMAAENIKDLEIITNPSARYDAEGASGIININLKKNQLTGMSGSVYGGYQYNKLNTYTSGAELSYKSGKWNSYGSVDLSRRMRYRDMDMYRRYANEEGGKSVLNQEGYEESERLQPSLRVGTDYDLNELHSIGATANLIFNNNSTSFHTRSLVLNEVTNNRQAIDALNTSDGSYGNGTFNLHYLGKLDTTGTTLSADLDYVRINSNDDFKFRNLYSNPTNSAPDRLELLLSENPTNYEIFSGKVDFTMPLAKNTKMEVGAKASHVVSDNELEFYQTLDNRKILDKSRSNHFIYTENIYAAYVNVSSSLGKNWTFQGGLRAEQTESKGESITLNKPNNRSYLDFFPSVFVQQKVSDNYQIGYKYSRRINRPDYEALNPFIFYLDPITVAQGNPILKPQYTNSFEVTHTLNQTYNLILGYALTKDYIAEIPYQKPGDSISVFQQQNVRDLKSANATLVAPVKFSKKWEANNNLILMYQEFTTLVDDNLQVNDQVTFIGQSNHNLLLPYGMRLELGANYQGPAVYGLYQVDDQWWVDAGLKRSFMDDKLTLTLNVSDIFKSRVLIVDSQVNGNINKIEQYQGAQGIRFNLRYRFSKGTKFESKKRNINLDELNRAGGN</sequence>
<dbReference type="Pfam" id="PF14905">
    <property type="entry name" value="OMP_b-brl_3"/>
    <property type="match status" value="1"/>
</dbReference>
<organism evidence="6 7">
    <name type="scientific">Pontibacter rugosus</name>
    <dbReference type="NCBI Taxonomy" id="1745966"/>
    <lineage>
        <taxon>Bacteria</taxon>
        <taxon>Pseudomonadati</taxon>
        <taxon>Bacteroidota</taxon>
        <taxon>Cytophagia</taxon>
        <taxon>Cytophagales</taxon>
        <taxon>Hymenobacteraceae</taxon>
        <taxon>Pontibacter</taxon>
    </lineage>
</organism>
<dbReference type="PANTHER" id="PTHR40980">
    <property type="entry name" value="PLUG DOMAIN-CONTAINING PROTEIN"/>
    <property type="match status" value="1"/>
</dbReference>
<dbReference type="Pfam" id="PF13620">
    <property type="entry name" value="CarboxypepD_reg"/>
    <property type="match status" value="1"/>
</dbReference>
<dbReference type="EMBL" id="JBHTLD010000038">
    <property type="protein sequence ID" value="MFD1185834.1"/>
    <property type="molecule type" value="Genomic_DNA"/>
</dbReference>
<dbReference type="Proteomes" id="UP001597094">
    <property type="component" value="Unassembled WGS sequence"/>
</dbReference>
<name>A0ABW3SM66_9BACT</name>
<feature type="signal peptide" evidence="4">
    <location>
        <begin position="1"/>
        <end position="21"/>
    </location>
</feature>
<comment type="caution">
    <text evidence="6">The sequence shown here is derived from an EMBL/GenBank/DDBJ whole genome shotgun (WGS) entry which is preliminary data.</text>
</comment>
<protein>
    <submittedName>
        <fullName evidence="6">TonB-dependent receptor domain-containing protein</fullName>
    </submittedName>
</protein>
<evidence type="ECO:0000313" key="6">
    <source>
        <dbReference type="EMBL" id="MFD1185834.1"/>
    </source>
</evidence>
<evidence type="ECO:0000256" key="2">
    <source>
        <dbReference type="ARBA" id="ARBA00023136"/>
    </source>
</evidence>
<dbReference type="PANTHER" id="PTHR40980:SF4">
    <property type="entry name" value="TONB-DEPENDENT RECEPTOR-LIKE BETA-BARREL DOMAIN-CONTAINING PROTEIN"/>
    <property type="match status" value="1"/>
</dbReference>
<keyword evidence="2" id="KW-0472">Membrane</keyword>
<evidence type="ECO:0000256" key="3">
    <source>
        <dbReference type="ARBA" id="ARBA00023237"/>
    </source>
</evidence>
<comment type="subcellular location">
    <subcellularLocation>
        <location evidence="1">Cell outer membrane</location>
    </subcellularLocation>
</comment>
<dbReference type="Gene3D" id="2.40.170.20">
    <property type="entry name" value="TonB-dependent receptor, beta-barrel domain"/>
    <property type="match status" value="1"/>
</dbReference>
<dbReference type="RefSeq" id="WP_377524198.1">
    <property type="nucleotide sequence ID" value="NZ_JBHTLD010000038.1"/>
</dbReference>
<gene>
    <name evidence="6" type="ORF">ACFQ2O_06410</name>
</gene>
<keyword evidence="7" id="KW-1185">Reference proteome</keyword>
<keyword evidence="4" id="KW-0732">Signal</keyword>
<proteinExistence type="predicted"/>
<dbReference type="InterPro" id="IPR036942">
    <property type="entry name" value="Beta-barrel_TonB_sf"/>
</dbReference>
<dbReference type="Gene3D" id="2.170.130.10">
    <property type="entry name" value="TonB-dependent receptor, plug domain"/>
    <property type="match status" value="1"/>
</dbReference>
<keyword evidence="6" id="KW-0675">Receptor</keyword>
<dbReference type="InterPro" id="IPR037066">
    <property type="entry name" value="Plug_dom_sf"/>
</dbReference>
<dbReference type="InterPro" id="IPR008969">
    <property type="entry name" value="CarboxyPept-like_regulatory"/>
</dbReference>
<dbReference type="Gene3D" id="2.60.40.1120">
    <property type="entry name" value="Carboxypeptidase-like, regulatory domain"/>
    <property type="match status" value="1"/>
</dbReference>
<dbReference type="SUPFAM" id="SSF56935">
    <property type="entry name" value="Porins"/>
    <property type="match status" value="1"/>
</dbReference>
<reference evidence="7" key="1">
    <citation type="journal article" date="2019" name="Int. J. Syst. Evol. Microbiol.">
        <title>The Global Catalogue of Microorganisms (GCM) 10K type strain sequencing project: providing services to taxonomists for standard genome sequencing and annotation.</title>
        <authorList>
            <consortium name="The Broad Institute Genomics Platform"/>
            <consortium name="The Broad Institute Genome Sequencing Center for Infectious Disease"/>
            <person name="Wu L."/>
            <person name="Ma J."/>
        </authorList>
    </citation>
    <scope>NUCLEOTIDE SEQUENCE [LARGE SCALE GENOMIC DNA]</scope>
    <source>
        <strain evidence="7">JCM 31319</strain>
    </source>
</reference>
<dbReference type="InterPro" id="IPR041700">
    <property type="entry name" value="OMP_b-brl_3"/>
</dbReference>
<keyword evidence="3" id="KW-0998">Cell outer membrane</keyword>
<evidence type="ECO:0000259" key="5">
    <source>
        <dbReference type="Pfam" id="PF14905"/>
    </source>
</evidence>